<dbReference type="EMBL" id="JASJQH010011205">
    <property type="protein sequence ID" value="KAK9667506.1"/>
    <property type="molecule type" value="Genomic_DNA"/>
</dbReference>
<evidence type="ECO:0000313" key="4">
    <source>
        <dbReference type="Proteomes" id="UP001479436"/>
    </source>
</evidence>
<evidence type="ECO:0000256" key="2">
    <source>
        <dbReference type="SAM" id="Phobius"/>
    </source>
</evidence>
<reference evidence="3 4" key="1">
    <citation type="submission" date="2023-04" db="EMBL/GenBank/DDBJ databases">
        <title>Genome of Basidiobolus ranarum AG-B5.</title>
        <authorList>
            <person name="Stajich J.E."/>
            <person name="Carter-House D."/>
            <person name="Gryganskyi A."/>
        </authorList>
    </citation>
    <scope>NUCLEOTIDE SEQUENCE [LARGE SCALE GENOMIC DNA]</scope>
    <source>
        <strain evidence="3 4">AG-B5</strain>
    </source>
</reference>
<name>A0ABR2VJW7_9FUNG</name>
<evidence type="ECO:0000256" key="1">
    <source>
        <dbReference type="SAM" id="MobiDB-lite"/>
    </source>
</evidence>
<keyword evidence="2" id="KW-0472">Membrane</keyword>
<accession>A0ABR2VJW7</accession>
<organism evidence="3 4">
    <name type="scientific">Basidiobolus ranarum</name>
    <dbReference type="NCBI Taxonomy" id="34480"/>
    <lineage>
        <taxon>Eukaryota</taxon>
        <taxon>Fungi</taxon>
        <taxon>Fungi incertae sedis</taxon>
        <taxon>Zoopagomycota</taxon>
        <taxon>Entomophthoromycotina</taxon>
        <taxon>Basidiobolomycetes</taxon>
        <taxon>Basidiobolales</taxon>
        <taxon>Basidiobolaceae</taxon>
        <taxon>Basidiobolus</taxon>
    </lineage>
</organism>
<feature type="compositionally biased region" description="Polar residues" evidence="1">
    <location>
        <begin position="60"/>
        <end position="72"/>
    </location>
</feature>
<feature type="transmembrane region" description="Helical" evidence="2">
    <location>
        <begin position="7"/>
        <end position="26"/>
    </location>
</feature>
<feature type="region of interest" description="Disordered" evidence="1">
    <location>
        <begin position="52"/>
        <end position="72"/>
    </location>
</feature>
<keyword evidence="4" id="KW-1185">Reference proteome</keyword>
<proteinExistence type="predicted"/>
<sequence>MSRKVRIVLITMLTIAVCSFLGFTYVNTFVNGQTEHPDLALDSLNDPLLQGQNGHVPDHTYSNEASLNPPNYESTNSGYDLVILINSEMSYFESRKQIRKELFGVVDNLKPCLGYNGRINYKFFVSESDMNIEDLRRLRSEIMEYDDIVTLPKISTWKKEYSMLHWVHSKQTSMEYRHVMLLDSFTYVRVDQILSELDYMTQEATENQQELPILWGNLELERNQTRAIVLGESLVEDLLTIPSLLPLPGAKASIMSRILDNRDNDLVSHIPMISDNRFVEWPNNPHILPKNAIAVTMVYQPEELALITARLQPNQPPLCIDPRPETKLGIITTSFIYKDGCMMDAGLRSATNKRNYAAKHGYYFIARSMEFAIQIYRGRRFRMIGFFGVLWWL</sequence>
<keyword evidence="2" id="KW-0812">Transmembrane</keyword>
<gene>
    <name evidence="3" type="ORF">K7432_017763</name>
</gene>
<evidence type="ECO:0000313" key="3">
    <source>
        <dbReference type="EMBL" id="KAK9667506.1"/>
    </source>
</evidence>
<protein>
    <submittedName>
        <fullName evidence="3">Uncharacterized protein</fullName>
    </submittedName>
</protein>
<comment type="caution">
    <text evidence="3">The sequence shown here is derived from an EMBL/GenBank/DDBJ whole genome shotgun (WGS) entry which is preliminary data.</text>
</comment>
<keyword evidence="2" id="KW-1133">Transmembrane helix</keyword>
<dbReference type="Proteomes" id="UP001479436">
    <property type="component" value="Unassembled WGS sequence"/>
</dbReference>